<dbReference type="EMBL" id="JAVLAQ010000001">
    <property type="protein sequence ID" value="MDT6990310.1"/>
    <property type="molecule type" value="Genomic_DNA"/>
</dbReference>
<keyword evidence="4 9" id="KW-0808">Transferase</keyword>
<dbReference type="RefSeq" id="WP_088770097.1">
    <property type="nucleotide sequence ID" value="NZ_BOUG01000003.1"/>
</dbReference>
<dbReference type="Gene3D" id="3.30.230.10">
    <property type="match status" value="1"/>
</dbReference>
<dbReference type="Gene3D" id="3.30.70.890">
    <property type="entry name" value="GHMP kinase, C-terminal domain"/>
    <property type="match status" value="1"/>
</dbReference>
<dbReference type="FunFam" id="3.30.70.890:FF:000006">
    <property type="entry name" value="4-diphosphocytidyl-2-C-methyl-D-erythritol kinase"/>
    <property type="match status" value="1"/>
</dbReference>
<accession>A0A241RNB5</accession>
<comment type="pathway">
    <text evidence="9">Isoprenoid biosynthesis; isopentenyl diphosphate biosynthesis via DXP pathway; isopentenyl diphosphate from 1-deoxy-D-xylulose 5-phosphate: step 3/6.</text>
</comment>
<evidence type="ECO:0000256" key="1">
    <source>
        <dbReference type="ARBA" id="ARBA00009684"/>
    </source>
</evidence>
<dbReference type="InterPro" id="IPR036554">
    <property type="entry name" value="GHMP_kinase_C_sf"/>
</dbReference>
<evidence type="ECO:0000313" key="15">
    <source>
        <dbReference type="EMBL" id="RMW49738.1"/>
    </source>
</evidence>
<comment type="catalytic activity">
    <reaction evidence="9">
        <text>4-CDP-2-C-methyl-D-erythritol + ATP = 4-CDP-2-C-methyl-D-erythritol 2-phosphate + ADP + H(+)</text>
        <dbReference type="Rhea" id="RHEA:18437"/>
        <dbReference type="ChEBI" id="CHEBI:15378"/>
        <dbReference type="ChEBI" id="CHEBI:30616"/>
        <dbReference type="ChEBI" id="CHEBI:57823"/>
        <dbReference type="ChEBI" id="CHEBI:57919"/>
        <dbReference type="ChEBI" id="CHEBI:456216"/>
        <dbReference type="EC" id="2.7.1.148"/>
    </reaction>
</comment>
<reference evidence="14 16" key="1">
    <citation type="submission" date="2018-03" db="EMBL/GenBank/DDBJ databases">
        <title>Draft Genome Sequences of six Lactobacillus pentosus Strains Isolated from Brines of Traditionally Fermented Spanish-Style Green Table Olives.</title>
        <authorList>
            <person name="Calero-Delgado B."/>
            <person name="Martin-Platero A.M."/>
            <person name="Perez-Pulido A.J."/>
            <person name="Benitez-Cabello A."/>
            <person name="Casimiro-Soriguer C.S."/>
            <person name="Martinez-Bueno M."/>
            <person name="Arroyo-Lopez F.N."/>
            <person name="Rodriguez-Gomez F."/>
            <person name="Bautista-Gallego J."/>
            <person name="Garrido-Fernandez A."/>
            <person name="Jimenez-Diaz R."/>
        </authorList>
    </citation>
    <scope>NUCLEOTIDE SEQUENCE [LARGE SCALE GENOMIC DNA]</scope>
    <source>
        <strain evidence="14 16">IG2</strain>
    </source>
</reference>
<dbReference type="HAMAP" id="MF_00061">
    <property type="entry name" value="IspE"/>
    <property type="match status" value="1"/>
</dbReference>
<evidence type="ECO:0000256" key="2">
    <source>
        <dbReference type="ARBA" id="ARBA00012052"/>
    </source>
</evidence>
<proteinExistence type="inferred from homology"/>
<dbReference type="EMBL" id="JAVLAO010000001">
    <property type="protein sequence ID" value="MDT7040169.1"/>
    <property type="molecule type" value="Genomic_DNA"/>
</dbReference>
<name>A0A241RNB5_LACPE</name>
<evidence type="ECO:0000313" key="16">
    <source>
        <dbReference type="Proteomes" id="UP000238378"/>
    </source>
</evidence>
<reference evidence="15 17" key="2">
    <citation type="submission" date="2018-10" db="EMBL/GenBank/DDBJ databases">
        <title>Genome sequences of five Lactobacillus pentosus strains isolated from brines of traditionally fermented spanish-style green table olives and differences between them.</title>
        <authorList>
            <person name="Jimenez Diaz R."/>
        </authorList>
    </citation>
    <scope>NUCLEOTIDE SEQUENCE [LARGE SCALE GENOMIC DNA]</scope>
    <source>
        <strain evidence="15 17">IG10</strain>
    </source>
</reference>
<dbReference type="EC" id="2.7.1.148" evidence="2 9"/>
<dbReference type="EMBL" id="RDCJ01000051">
    <property type="protein sequence ID" value="RMW49738.1"/>
    <property type="molecule type" value="Genomic_DNA"/>
</dbReference>
<keyword evidence="6 9" id="KW-0418">Kinase</keyword>
<dbReference type="Proteomes" id="UP000238378">
    <property type="component" value="Unassembled WGS sequence"/>
</dbReference>
<dbReference type="InterPro" id="IPR020568">
    <property type="entry name" value="Ribosomal_Su5_D2-typ_SF"/>
</dbReference>
<comment type="similarity">
    <text evidence="1 9">Belongs to the GHMP kinase family. IspE subfamily.</text>
</comment>
<dbReference type="PANTHER" id="PTHR43527">
    <property type="entry name" value="4-DIPHOSPHOCYTIDYL-2-C-METHYL-D-ERYTHRITOL KINASE, CHLOROPLASTIC"/>
    <property type="match status" value="1"/>
</dbReference>
<evidence type="ECO:0000313" key="13">
    <source>
        <dbReference type="EMBL" id="MDT7040169.1"/>
    </source>
</evidence>
<evidence type="ECO:0000256" key="6">
    <source>
        <dbReference type="ARBA" id="ARBA00022777"/>
    </source>
</evidence>
<keyword evidence="5 9" id="KW-0547">Nucleotide-binding</keyword>
<evidence type="ECO:0000313" key="17">
    <source>
        <dbReference type="Proteomes" id="UP000276249"/>
    </source>
</evidence>
<dbReference type="Proteomes" id="UP001263852">
    <property type="component" value="Unassembled WGS sequence"/>
</dbReference>
<dbReference type="InterPro" id="IPR004424">
    <property type="entry name" value="IspE"/>
</dbReference>
<evidence type="ECO:0000313" key="18">
    <source>
        <dbReference type="Proteomes" id="UP001267003"/>
    </source>
</evidence>
<evidence type="ECO:0000313" key="14">
    <source>
        <dbReference type="EMBL" id="PRO94994.1"/>
    </source>
</evidence>
<comment type="caution">
    <text evidence="12">The sequence shown here is derived from an EMBL/GenBank/DDBJ whole genome shotgun (WGS) entry which is preliminary data.</text>
</comment>
<organism evidence="12 18">
    <name type="scientific">Lactiplantibacillus pentosus</name>
    <name type="common">Lactobacillus pentosus</name>
    <dbReference type="NCBI Taxonomy" id="1589"/>
    <lineage>
        <taxon>Bacteria</taxon>
        <taxon>Bacillati</taxon>
        <taxon>Bacillota</taxon>
        <taxon>Bacilli</taxon>
        <taxon>Lactobacillales</taxon>
        <taxon>Lactobacillaceae</taxon>
        <taxon>Lactiplantibacillus</taxon>
    </lineage>
</organism>
<sequence>MQIVEKAPAKINLGLDTLFEHSNGDKEWDMVMTSVDLADYVMLESLNSNRIEVVTDSGFLPNDRRNLAFQAVSVLKRYCHVDWGVRIKIRKAIPVAAGLGGGSSDAAAVLRGLNRMWSLGLDLATLARLGLQVDSDVPYCVYSQTAHVTGKGEVVTPLPKLPPMWIVLAKPKISVSTPNILRQVNYDRIAAHPHIDGLLSGIRNQDFEAIFANMGNVLEPITAKRYPEILQIKQQLLTFGADAAQMSGTGPTVFGVCRKQSRAQRVYNSLKGFCREVYLVRPVNLTERV</sequence>
<dbReference type="InterPro" id="IPR014721">
    <property type="entry name" value="Ribsml_uS5_D2-typ_fold_subgr"/>
</dbReference>
<evidence type="ECO:0000313" key="12">
    <source>
        <dbReference type="EMBL" id="MDT6990310.1"/>
    </source>
</evidence>
<keyword evidence="9" id="KW-0414">Isoprene biosynthesis</keyword>
<dbReference type="Proteomes" id="UP000276249">
    <property type="component" value="Unassembled WGS sequence"/>
</dbReference>
<reference evidence="12" key="3">
    <citation type="submission" date="2023-08" db="EMBL/GenBank/DDBJ databases">
        <authorList>
            <person name="Page C.A."/>
            <person name="Perez-Diaz I.M."/>
        </authorList>
    </citation>
    <scope>NUCLEOTIDE SEQUENCE</scope>
    <source>
        <strain evidence="13">1.8.9</strain>
        <strain evidence="12">7.8.46</strain>
    </source>
</reference>
<dbReference type="GO" id="GO:0016114">
    <property type="term" value="P:terpenoid biosynthetic process"/>
    <property type="evidence" value="ECO:0007669"/>
    <property type="project" value="UniProtKB-UniRule"/>
</dbReference>
<evidence type="ECO:0000256" key="4">
    <source>
        <dbReference type="ARBA" id="ARBA00022679"/>
    </source>
</evidence>
<dbReference type="GO" id="GO:0005524">
    <property type="term" value="F:ATP binding"/>
    <property type="evidence" value="ECO:0007669"/>
    <property type="project" value="UniProtKB-UniRule"/>
</dbReference>
<protein>
    <recommendedName>
        <fullName evidence="3 9">4-diphosphocytidyl-2-C-methyl-D-erythritol kinase</fullName>
        <shortName evidence="9">CMK</shortName>
        <ecNumber evidence="2 9">2.7.1.148</ecNumber>
    </recommendedName>
    <alternativeName>
        <fullName evidence="8 9">4-(cytidine-5'-diphospho)-2-C-methyl-D-erythritol kinase</fullName>
    </alternativeName>
</protein>
<dbReference type="PIRSF" id="PIRSF010376">
    <property type="entry name" value="IspE"/>
    <property type="match status" value="1"/>
</dbReference>
<feature type="domain" description="GHMP kinase N-terminal" evidence="10">
    <location>
        <begin position="66"/>
        <end position="143"/>
    </location>
</feature>
<dbReference type="KEGG" id="lpg:BB562_01975"/>
<evidence type="ECO:0000256" key="9">
    <source>
        <dbReference type="HAMAP-Rule" id="MF_00061"/>
    </source>
</evidence>
<gene>
    <name evidence="9 12" type="primary">ispE</name>
    <name evidence="14" type="ORF">C6Y08_06920</name>
    <name evidence="15" type="ORF">D6U18_04760</name>
    <name evidence="12" type="ORF">RI536_09340</name>
    <name evidence="13" type="ORF">RI555_14575</name>
</gene>
<dbReference type="GO" id="GO:0019288">
    <property type="term" value="P:isopentenyl diphosphate biosynthetic process, methylerythritol 4-phosphate pathway"/>
    <property type="evidence" value="ECO:0007669"/>
    <property type="project" value="UniProtKB-UniRule"/>
</dbReference>
<feature type="binding site" evidence="9">
    <location>
        <begin position="94"/>
        <end position="104"/>
    </location>
    <ligand>
        <name>ATP</name>
        <dbReference type="ChEBI" id="CHEBI:30616"/>
    </ligand>
</feature>
<evidence type="ECO:0000256" key="5">
    <source>
        <dbReference type="ARBA" id="ARBA00022741"/>
    </source>
</evidence>
<dbReference type="Pfam" id="PF08544">
    <property type="entry name" value="GHMP_kinases_C"/>
    <property type="match status" value="1"/>
</dbReference>
<dbReference type="PANTHER" id="PTHR43527:SF2">
    <property type="entry name" value="4-DIPHOSPHOCYTIDYL-2-C-METHYL-D-ERYTHRITOL KINASE, CHLOROPLASTIC"/>
    <property type="match status" value="1"/>
</dbReference>
<dbReference type="Proteomes" id="UP001267003">
    <property type="component" value="Unassembled WGS sequence"/>
</dbReference>
<comment type="function">
    <text evidence="9">Catalyzes the phosphorylation of the position 2 hydroxy group of 4-diphosphocytidyl-2C-methyl-D-erythritol.</text>
</comment>
<dbReference type="GO" id="GO:0050515">
    <property type="term" value="F:4-(cytidine 5'-diphospho)-2-C-methyl-D-erythritol kinase activity"/>
    <property type="evidence" value="ECO:0007669"/>
    <property type="project" value="UniProtKB-UniRule"/>
</dbReference>
<evidence type="ECO:0000259" key="10">
    <source>
        <dbReference type="Pfam" id="PF00288"/>
    </source>
</evidence>
<dbReference type="EMBL" id="PVOB01000099">
    <property type="protein sequence ID" value="PRO94994.1"/>
    <property type="molecule type" value="Genomic_DNA"/>
</dbReference>
<evidence type="ECO:0000256" key="8">
    <source>
        <dbReference type="ARBA" id="ARBA00032554"/>
    </source>
</evidence>
<evidence type="ECO:0000259" key="11">
    <source>
        <dbReference type="Pfam" id="PF08544"/>
    </source>
</evidence>
<keyword evidence="16" id="KW-1185">Reference proteome</keyword>
<evidence type="ECO:0000256" key="7">
    <source>
        <dbReference type="ARBA" id="ARBA00022840"/>
    </source>
</evidence>
<feature type="active site" evidence="9">
    <location>
        <position position="10"/>
    </location>
</feature>
<dbReference type="Pfam" id="PF00288">
    <property type="entry name" value="GHMP_kinases_N"/>
    <property type="match status" value="1"/>
</dbReference>
<feature type="active site" evidence="9">
    <location>
        <position position="136"/>
    </location>
</feature>
<dbReference type="SUPFAM" id="SSF55060">
    <property type="entry name" value="GHMP Kinase, C-terminal domain"/>
    <property type="match status" value="1"/>
</dbReference>
<evidence type="ECO:0000256" key="3">
    <source>
        <dbReference type="ARBA" id="ARBA00017473"/>
    </source>
</evidence>
<dbReference type="AlphaFoldDB" id="A0A241RNB5"/>
<dbReference type="NCBIfam" id="TIGR00154">
    <property type="entry name" value="ispE"/>
    <property type="match status" value="1"/>
</dbReference>
<feature type="domain" description="GHMP kinase C-terminal" evidence="11">
    <location>
        <begin position="199"/>
        <end position="274"/>
    </location>
</feature>
<dbReference type="SUPFAM" id="SSF54211">
    <property type="entry name" value="Ribosomal protein S5 domain 2-like"/>
    <property type="match status" value="1"/>
</dbReference>
<keyword evidence="7 9" id="KW-0067">ATP-binding</keyword>
<dbReference type="InterPro" id="IPR013750">
    <property type="entry name" value="GHMP_kinase_C_dom"/>
</dbReference>
<dbReference type="InterPro" id="IPR006204">
    <property type="entry name" value="GHMP_kinase_N_dom"/>
</dbReference>